<gene>
    <name evidence="1" type="primary">3</name>
    <name evidence="1" type="ORF">HCTV2_3</name>
</gene>
<name>R4TA16_9CAUD</name>
<dbReference type="EMBL" id="KC292028">
    <property type="protein sequence ID" value="AGM11780.1"/>
    <property type="molecule type" value="Genomic_DNA"/>
</dbReference>
<keyword evidence="2" id="KW-1185">Reference proteome</keyword>
<protein>
    <submittedName>
        <fullName evidence="1">Uncharacterized protein</fullName>
    </submittedName>
</protein>
<dbReference type="GeneID" id="16193693"/>
<reference evidence="1 2" key="1">
    <citation type="submission" date="2012-12" db="EMBL/GenBank/DDBJ databases">
        <authorList>
            <person name="Sencilo A."/>
            <person name="Jacobs-Sera D."/>
            <person name="Russell D.A."/>
            <person name="Ko C."/>
            <person name="Bowman C.A."/>
            <person name="Atanasova N."/>
            <person name="Osterlund E."/>
            <person name="Oksanen H.M."/>
            <person name="Bamford D.H."/>
            <person name="Hatfull G.F."/>
            <person name="Roine E."/>
            <person name="Hendrix R.W."/>
        </authorList>
    </citation>
    <scope>NUCLEOTIDE SEQUENCE [LARGE SCALE GENOMIC DNA]</scope>
</reference>
<dbReference type="RefSeq" id="YP_008058365.1">
    <property type="nucleotide sequence ID" value="NC_021319.1"/>
</dbReference>
<evidence type="ECO:0000313" key="2">
    <source>
        <dbReference type="Proteomes" id="UP000204143"/>
    </source>
</evidence>
<dbReference type="KEGG" id="vg:16193693"/>
<evidence type="ECO:0000313" key="1">
    <source>
        <dbReference type="EMBL" id="AGM11780.1"/>
    </source>
</evidence>
<organism evidence="1 2">
    <name type="scientific">Haloarcula californiae tailed virus 2</name>
    <dbReference type="NCBI Taxonomy" id="1273747"/>
    <lineage>
        <taxon>Viruses</taxon>
        <taxon>Duplodnaviria</taxon>
        <taxon>Heunggongvirae</taxon>
        <taxon>Uroviricota</taxon>
        <taxon>Caudoviricetes</taxon>
        <taxon>Saparoviridae</taxon>
        <taxon>Samsavirus</taxon>
        <taxon>Samsavirus crystalli</taxon>
        <taxon>Samsavirus HCTV2</taxon>
    </lineage>
</organism>
<proteinExistence type="predicted"/>
<dbReference type="Proteomes" id="UP000204143">
    <property type="component" value="Segment"/>
</dbReference>
<sequence length="168" mass="18247">MMASTYGPQVVFDLPSGEDAAQRIASTCGLESGEATTWGKHSGEAPDDVRSAIGDALMAAYGGWVDPWALLPRRVDYDAARLEVTLAPVASAYEDEGEGPEVGDSPRQRLLGTLSEYHDELGADQVEREALLEETEGDEDTLREELERLEREGEVYQPAPDVFCRTGA</sequence>
<accession>R4TA16</accession>